<sequence>MNQQPEAIVQPLEAHLSTRTLPVIGIVLVNYNGGNYLPACLQSLTAVAYPSVKIVLVDNASTDGSADWVAAHYPNVHLIRLAENTGITGGNEAGITWCLAQQCDYVLLLNNDTEVDSHFLTHLVAAAEPDTIVVPKILYHDDPKRINNHFGDFDYWRGVHRDFFYNHLDDTHTSQIVYGKMTSTCATLFPSELLKRIGAYDAAYFIYYDDTDLITRAVRLGAKVKFVPQAVVYHKESSTSGGKMSPLTVYYCTRNRLYFMRKHQQNPAALVFFFIYFFITRLPWGVLRLIKGERRQIRAMMNGVVDFLKGRMGKAPKERYDP</sequence>
<dbReference type="Gene3D" id="3.90.550.10">
    <property type="entry name" value="Spore Coat Polysaccharide Biosynthesis Protein SpsA, Chain A"/>
    <property type="match status" value="1"/>
</dbReference>
<dbReference type="OrthoDB" id="9813495at2"/>
<dbReference type="EMBL" id="HF951689">
    <property type="protein sequence ID" value="CCW35488.1"/>
    <property type="molecule type" value="Genomic_DNA"/>
</dbReference>
<dbReference type="InParanoid" id="S0EYL0"/>
<evidence type="ECO:0000313" key="8">
    <source>
        <dbReference type="Proteomes" id="UP000014227"/>
    </source>
</evidence>
<evidence type="ECO:0000313" key="7">
    <source>
        <dbReference type="EMBL" id="CCW35488.1"/>
    </source>
</evidence>
<dbReference type="KEGG" id="ccz:CCALI_01674"/>
<evidence type="ECO:0000256" key="3">
    <source>
        <dbReference type="ARBA" id="ARBA00022676"/>
    </source>
</evidence>
<dbReference type="Proteomes" id="UP000014227">
    <property type="component" value="Chromosome I"/>
</dbReference>
<comment type="similarity">
    <text evidence="2">Belongs to the glycosyltransferase 2 family.</text>
</comment>
<evidence type="ECO:0000256" key="5">
    <source>
        <dbReference type="SAM" id="Phobius"/>
    </source>
</evidence>
<dbReference type="STRING" id="454171.CP488_02419"/>
<dbReference type="CDD" id="cd04186">
    <property type="entry name" value="GT_2_like_c"/>
    <property type="match status" value="1"/>
</dbReference>
<keyword evidence="8" id="KW-1185">Reference proteome</keyword>
<dbReference type="InterPro" id="IPR029044">
    <property type="entry name" value="Nucleotide-diphossugar_trans"/>
</dbReference>
<dbReference type="PANTHER" id="PTHR43179">
    <property type="entry name" value="RHAMNOSYLTRANSFERASE WBBL"/>
    <property type="match status" value="1"/>
</dbReference>
<reference evidence="8" key="1">
    <citation type="submission" date="2013-03" db="EMBL/GenBank/DDBJ databases">
        <title>Genome sequence of Chthonomonas calidirosea, the first sequenced genome from the Armatimonadetes phylum (formally candidate division OP10).</title>
        <authorList>
            <person name="Lee K.C.Y."/>
            <person name="Morgan X.C."/>
            <person name="Dunfield P.F."/>
            <person name="Tamas I."/>
            <person name="Houghton K.M."/>
            <person name="Vyssotski M."/>
            <person name="Ryan J.L.J."/>
            <person name="Lagutin K."/>
            <person name="McDonald I.R."/>
            <person name="Stott M.B."/>
        </authorList>
    </citation>
    <scope>NUCLEOTIDE SEQUENCE [LARGE SCALE GENOMIC DNA]</scope>
    <source>
        <strain evidence="8">DSM 23976 / ICMP 18418 / T49</strain>
    </source>
</reference>
<feature type="domain" description="Glycosyltransferase 2-like" evidence="6">
    <location>
        <begin position="26"/>
        <end position="156"/>
    </location>
</feature>
<keyword evidence="5" id="KW-0812">Transmembrane</keyword>
<feature type="transmembrane region" description="Helical" evidence="5">
    <location>
        <begin position="268"/>
        <end position="290"/>
    </location>
</feature>
<name>S0EYL0_CHTCT</name>
<evidence type="ECO:0000259" key="6">
    <source>
        <dbReference type="Pfam" id="PF00535"/>
    </source>
</evidence>
<comment type="pathway">
    <text evidence="1">Cell wall biogenesis; cell wall polysaccharide biosynthesis.</text>
</comment>
<dbReference type="SUPFAM" id="SSF53448">
    <property type="entry name" value="Nucleotide-diphospho-sugar transferases"/>
    <property type="match status" value="1"/>
</dbReference>
<organism evidence="7 8">
    <name type="scientific">Chthonomonas calidirosea (strain DSM 23976 / ICMP 18418 / T49)</name>
    <dbReference type="NCBI Taxonomy" id="1303518"/>
    <lineage>
        <taxon>Bacteria</taxon>
        <taxon>Bacillati</taxon>
        <taxon>Armatimonadota</taxon>
        <taxon>Chthonomonadia</taxon>
        <taxon>Chthonomonadales</taxon>
        <taxon>Chthonomonadaceae</taxon>
        <taxon>Chthonomonas</taxon>
    </lineage>
</organism>
<dbReference type="RefSeq" id="WP_016483020.1">
    <property type="nucleotide sequence ID" value="NC_021487.1"/>
</dbReference>
<dbReference type="eggNOG" id="COG1216">
    <property type="taxonomic scope" value="Bacteria"/>
</dbReference>
<proteinExistence type="inferred from homology"/>
<gene>
    <name evidence="7" type="ORF">CCALI_01674</name>
</gene>
<dbReference type="InterPro" id="IPR001173">
    <property type="entry name" value="Glyco_trans_2-like"/>
</dbReference>
<evidence type="ECO:0000256" key="4">
    <source>
        <dbReference type="ARBA" id="ARBA00022679"/>
    </source>
</evidence>
<accession>S0EYL0</accession>
<dbReference type="AlphaFoldDB" id="S0EYL0"/>
<evidence type="ECO:0000256" key="1">
    <source>
        <dbReference type="ARBA" id="ARBA00004776"/>
    </source>
</evidence>
<keyword evidence="3" id="KW-0328">Glycosyltransferase</keyword>
<dbReference type="PATRIC" id="fig|1303518.3.peg.1723"/>
<protein>
    <submittedName>
        <fullName evidence="7">Predicted glycosyltransferases</fullName>
    </submittedName>
</protein>
<keyword evidence="5" id="KW-1133">Transmembrane helix</keyword>
<dbReference type="HOGENOM" id="CLU_023845_4_0_0"/>
<dbReference type="Pfam" id="PF00535">
    <property type="entry name" value="Glycos_transf_2"/>
    <property type="match status" value="1"/>
</dbReference>
<dbReference type="GO" id="GO:0016757">
    <property type="term" value="F:glycosyltransferase activity"/>
    <property type="evidence" value="ECO:0007669"/>
    <property type="project" value="UniProtKB-KW"/>
</dbReference>
<dbReference type="FunCoup" id="S0EYL0">
    <property type="interactions" value="15"/>
</dbReference>
<keyword evidence="4 7" id="KW-0808">Transferase</keyword>
<dbReference type="PANTHER" id="PTHR43179:SF12">
    <property type="entry name" value="GALACTOFURANOSYLTRANSFERASE GLFT2"/>
    <property type="match status" value="1"/>
</dbReference>
<keyword evidence="5" id="KW-0472">Membrane</keyword>
<evidence type="ECO:0000256" key="2">
    <source>
        <dbReference type="ARBA" id="ARBA00006739"/>
    </source>
</evidence>